<comment type="subcellular location">
    <subcellularLocation>
        <location evidence="1">Membrane</location>
        <topology evidence="1">Multi-pass membrane protein</topology>
    </subcellularLocation>
</comment>
<keyword evidence="6 7" id="KW-0472">Membrane</keyword>
<feature type="transmembrane region" description="Helical" evidence="7">
    <location>
        <begin position="156"/>
        <end position="180"/>
    </location>
</feature>
<evidence type="ECO:0000256" key="7">
    <source>
        <dbReference type="SAM" id="Phobius"/>
    </source>
</evidence>
<dbReference type="RefSeq" id="WP_353110518.1">
    <property type="nucleotide sequence ID" value="NZ_APND01000002.1"/>
</dbReference>
<accession>A0ABV2B0H7</accession>
<dbReference type="Proteomes" id="UP001460888">
    <property type="component" value="Unassembled WGS sequence"/>
</dbReference>
<keyword evidence="10" id="KW-1185">Reference proteome</keyword>
<evidence type="ECO:0000256" key="3">
    <source>
        <dbReference type="ARBA" id="ARBA00022692"/>
    </source>
</evidence>
<evidence type="ECO:0000256" key="2">
    <source>
        <dbReference type="ARBA" id="ARBA00006143"/>
    </source>
</evidence>
<dbReference type="PANTHER" id="PTHR31272">
    <property type="entry name" value="CYTOCHROME C-TYPE BIOGENESIS PROTEIN HI_1454-RELATED"/>
    <property type="match status" value="1"/>
</dbReference>
<gene>
    <name evidence="9" type="ORF">SADO_07197</name>
</gene>
<comment type="similarity">
    <text evidence="2">Belongs to the DsbD family.</text>
</comment>
<organism evidence="9 10">
    <name type="scientific">Salinisphaera dokdonensis CL-ES53</name>
    <dbReference type="NCBI Taxonomy" id="1304272"/>
    <lineage>
        <taxon>Bacteria</taxon>
        <taxon>Pseudomonadati</taxon>
        <taxon>Pseudomonadota</taxon>
        <taxon>Gammaproteobacteria</taxon>
        <taxon>Salinisphaerales</taxon>
        <taxon>Salinisphaeraceae</taxon>
        <taxon>Salinisphaera</taxon>
    </lineage>
</organism>
<evidence type="ECO:0000313" key="9">
    <source>
        <dbReference type="EMBL" id="MES1929022.1"/>
    </source>
</evidence>
<name>A0ABV2B0H7_9GAMM</name>
<protein>
    <submittedName>
        <fullName evidence="9">Cytochrome c biogenesis transmembrane protein</fullName>
    </submittedName>
</protein>
<comment type="caution">
    <text evidence="9">The sequence shown here is derived from an EMBL/GenBank/DDBJ whole genome shotgun (WGS) entry which is preliminary data.</text>
</comment>
<evidence type="ECO:0000259" key="8">
    <source>
        <dbReference type="Pfam" id="PF02683"/>
    </source>
</evidence>
<evidence type="ECO:0000256" key="4">
    <source>
        <dbReference type="ARBA" id="ARBA00022748"/>
    </source>
</evidence>
<feature type="domain" description="Cytochrome C biogenesis protein transmembrane" evidence="8">
    <location>
        <begin position="7"/>
        <end position="214"/>
    </location>
</feature>
<dbReference type="InterPro" id="IPR051790">
    <property type="entry name" value="Cytochrome_c-biogenesis_DsbD"/>
</dbReference>
<evidence type="ECO:0000256" key="6">
    <source>
        <dbReference type="ARBA" id="ARBA00023136"/>
    </source>
</evidence>
<dbReference type="EMBL" id="APND01000002">
    <property type="protein sequence ID" value="MES1929022.1"/>
    <property type="molecule type" value="Genomic_DNA"/>
</dbReference>
<evidence type="ECO:0000256" key="1">
    <source>
        <dbReference type="ARBA" id="ARBA00004141"/>
    </source>
</evidence>
<keyword evidence="5 7" id="KW-1133">Transmembrane helix</keyword>
<sequence length="241" mass="24438">MGAESYVLGFFAGTLSILSPCVLPLLPIVFGAAAGKHRLGPVALAAGLTLSFVAVGLFVATIGFAIGLDGQLIRQAGGLILAVVGLVLLVPVFSTRVAAAAGPVSAWMDERFGAVGNREGWGAQFAMGLVLGAIWSPCVGPTLGAASLLAAQGENLGQVALVMTAFGLGAGLPLALIGMASREALARWRGRLLQAGSAGKMALGAILLIVGVMVFSGVDKMVETWLVQASPAWLTWLTTSL</sequence>
<keyword evidence="4" id="KW-0201">Cytochrome c-type biogenesis</keyword>
<feature type="transmembrane region" description="Helical" evidence="7">
    <location>
        <begin position="125"/>
        <end position="150"/>
    </location>
</feature>
<evidence type="ECO:0000313" key="10">
    <source>
        <dbReference type="Proteomes" id="UP001460888"/>
    </source>
</evidence>
<reference evidence="9 10" key="1">
    <citation type="submission" date="2013-03" db="EMBL/GenBank/DDBJ databases">
        <title>Salinisphaera dokdonensis CL-ES53 Genome Sequencing.</title>
        <authorList>
            <person name="Li C."/>
            <person name="Lai Q."/>
            <person name="Shao Z."/>
        </authorList>
    </citation>
    <scope>NUCLEOTIDE SEQUENCE [LARGE SCALE GENOMIC DNA]</scope>
    <source>
        <strain evidence="9 10">CL-ES53</strain>
    </source>
</reference>
<feature type="transmembrane region" description="Helical" evidence="7">
    <location>
        <begin position="42"/>
        <end position="66"/>
    </location>
</feature>
<dbReference type="InterPro" id="IPR003834">
    <property type="entry name" value="Cyt_c_assmbl_TM_dom"/>
</dbReference>
<dbReference type="Pfam" id="PF02683">
    <property type="entry name" value="DsbD_TM"/>
    <property type="match status" value="1"/>
</dbReference>
<dbReference type="PANTHER" id="PTHR31272:SF9">
    <property type="entry name" value="BLL1027 PROTEIN"/>
    <property type="match status" value="1"/>
</dbReference>
<keyword evidence="3 7" id="KW-0812">Transmembrane</keyword>
<evidence type="ECO:0000256" key="5">
    <source>
        <dbReference type="ARBA" id="ARBA00022989"/>
    </source>
</evidence>
<feature type="transmembrane region" description="Helical" evidence="7">
    <location>
        <begin position="6"/>
        <end position="30"/>
    </location>
</feature>
<feature type="transmembrane region" description="Helical" evidence="7">
    <location>
        <begin position="201"/>
        <end position="218"/>
    </location>
</feature>
<feature type="transmembrane region" description="Helical" evidence="7">
    <location>
        <begin position="78"/>
        <end position="104"/>
    </location>
</feature>
<proteinExistence type="inferred from homology"/>